<organism evidence="1 2">
    <name type="scientific">Lactuca virosa</name>
    <dbReference type="NCBI Taxonomy" id="75947"/>
    <lineage>
        <taxon>Eukaryota</taxon>
        <taxon>Viridiplantae</taxon>
        <taxon>Streptophyta</taxon>
        <taxon>Embryophyta</taxon>
        <taxon>Tracheophyta</taxon>
        <taxon>Spermatophyta</taxon>
        <taxon>Magnoliopsida</taxon>
        <taxon>eudicotyledons</taxon>
        <taxon>Gunneridae</taxon>
        <taxon>Pentapetalae</taxon>
        <taxon>asterids</taxon>
        <taxon>campanulids</taxon>
        <taxon>Asterales</taxon>
        <taxon>Asteraceae</taxon>
        <taxon>Cichorioideae</taxon>
        <taxon>Cichorieae</taxon>
        <taxon>Lactucinae</taxon>
        <taxon>Lactuca</taxon>
    </lineage>
</organism>
<dbReference type="AlphaFoldDB" id="A0AAU9MNE8"/>
<name>A0AAU9MNE8_9ASTR</name>
<reference evidence="1 2" key="1">
    <citation type="submission" date="2022-01" db="EMBL/GenBank/DDBJ databases">
        <authorList>
            <person name="Xiong W."/>
            <person name="Schranz E."/>
        </authorList>
    </citation>
    <scope>NUCLEOTIDE SEQUENCE [LARGE SCALE GENOMIC DNA]</scope>
</reference>
<evidence type="ECO:0000313" key="1">
    <source>
        <dbReference type="EMBL" id="CAH1423465.1"/>
    </source>
</evidence>
<proteinExistence type="predicted"/>
<evidence type="ECO:0000313" key="2">
    <source>
        <dbReference type="Proteomes" id="UP001157418"/>
    </source>
</evidence>
<sequence length="152" mass="17539">MSSVYWASLNNWICVRYRSRKHTANTRVIDFEGDVEATRAQAPNGIDPQRWSDAIDHILTEQHQNRSAQNKEFWKKQVVKNRRGTYKYNSACFKNNFNRLEAFHPTHVNINGEFFDHLVEDQYNDLVVEVASQTLHIADSGGDAMQTPLIGS</sequence>
<comment type="caution">
    <text evidence="1">The sequence shown here is derived from an EMBL/GenBank/DDBJ whole genome shotgun (WGS) entry which is preliminary data.</text>
</comment>
<dbReference type="Proteomes" id="UP001157418">
    <property type="component" value="Unassembled WGS sequence"/>
</dbReference>
<protein>
    <submittedName>
        <fullName evidence="1">Uncharacterized protein</fullName>
    </submittedName>
</protein>
<keyword evidence="2" id="KW-1185">Reference proteome</keyword>
<dbReference type="EMBL" id="CAKMRJ010001112">
    <property type="protein sequence ID" value="CAH1423465.1"/>
    <property type="molecule type" value="Genomic_DNA"/>
</dbReference>
<gene>
    <name evidence="1" type="ORF">LVIROSA_LOCUS10741</name>
</gene>
<accession>A0AAU9MNE8</accession>